<keyword evidence="4" id="KW-1185">Reference proteome</keyword>
<reference evidence="3 4" key="1">
    <citation type="journal article" date="2024" name="IMA Fungus">
        <title>IMA Genome - F19 : A genome assembly and annotation guide to empower mycologists, including annotated draft genome sequences of Ceratocystis pirilliformis, Diaporthe australafricana, Fusarium ophioides, Paecilomyces lecythidis, and Sporothrix stenoceras.</title>
        <authorList>
            <person name="Aylward J."/>
            <person name="Wilson A.M."/>
            <person name="Visagie C.M."/>
            <person name="Spraker J."/>
            <person name="Barnes I."/>
            <person name="Buitendag C."/>
            <person name="Ceriani C."/>
            <person name="Del Mar Angel L."/>
            <person name="du Plessis D."/>
            <person name="Fuchs T."/>
            <person name="Gasser K."/>
            <person name="Kramer D."/>
            <person name="Li W."/>
            <person name="Munsamy K."/>
            <person name="Piso A."/>
            <person name="Price J.L."/>
            <person name="Sonnekus B."/>
            <person name="Thomas C."/>
            <person name="van der Nest A."/>
            <person name="van Dijk A."/>
            <person name="van Heerden A."/>
            <person name="van Vuuren N."/>
            <person name="Yilmaz N."/>
            <person name="Duong T.A."/>
            <person name="van der Merwe N.A."/>
            <person name="Wingfield M.J."/>
            <person name="Wingfield B.D."/>
        </authorList>
    </citation>
    <scope>NUCLEOTIDE SEQUENCE [LARGE SCALE GENOMIC DNA]</scope>
    <source>
        <strain evidence="3 4">CMW 18167</strain>
    </source>
</reference>
<protein>
    <recommendedName>
        <fullName evidence="5">NAD(P)-binding protein</fullName>
    </recommendedName>
</protein>
<comment type="caution">
    <text evidence="3">The sequence shown here is derived from an EMBL/GenBank/DDBJ whole genome shotgun (WGS) entry which is preliminary data.</text>
</comment>
<name>A0ABR3Y2R2_9EURO</name>
<sequence length="243" mass="25952">MDFTTKFHCDTYPVLSPKRPELSQNGRTVFITGGAGGIGLAIARSFVEAGAARLVLVARRSGNLAEAKYELEKSTSFNVEVLTYSCDIGDSVGVQHIWDDLKAKGIDVDVLVLNAAAANTVPQGLAESDLVSKVWSTFEVNVRSALEMTDVFLKQGRSNGKNIISINTSGIHISPIRPAQLGYAASKAGLGSLMQGIADLINPENVQIVSYHPGSVRTEAVLKSKMANAPIAWNSGKQDSYDI</sequence>
<dbReference type="PRINTS" id="PR00081">
    <property type="entry name" value="GDHRDH"/>
</dbReference>
<dbReference type="PANTHER" id="PTHR42901">
    <property type="entry name" value="ALCOHOL DEHYDROGENASE"/>
    <property type="match status" value="1"/>
</dbReference>
<gene>
    <name evidence="3" type="ORF">Plec18167_002977</name>
</gene>
<dbReference type="Gene3D" id="3.40.50.720">
    <property type="entry name" value="NAD(P)-binding Rossmann-like Domain"/>
    <property type="match status" value="1"/>
</dbReference>
<evidence type="ECO:0008006" key="5">
    <source>
        <dbReference type="Google" id="ProtNLM"/>
    </source>
</evidence>
<evidence type="ECO:0000313" key="4">
    <source>
        <dbReference type="Proteomes" id="UP001583193"/>
    </source>
</evidence>
<keyword evidence="2" id="KW-0560">Oxidoreductase</keyword>
<dbReference type="InterPro" id="IPR036291">
    <property type="entry name" value="NAD(P)-bd_dom_sf"/>
</dbReference>
<dbReference type="Pfam" id="PF00106">
    <property type="entry name" value="adh_short"/>
    <property type="match status" value="1"/>
</dbReference>
<comment type="similarity">
    <text evidence="1">Belongs to the short-chain dehydrogenases/reductases (SDR) family.</text>
</comment>
<dbReference type="PANTHER" id="PTHR42901:SF1">
    <property type="entry name" value="ALCOHOL DEHYDROGENASE"/>
    <property type="match status" value="1"/>
</dbReference>
<proteinExistence type="inferred from homology"/>
<dbReference type="EMBL" id="JAVDPF010000006">
    <property type="protein sequence ID" value="KAL1882561.1"/>
    <property type="molecule type" value="Genomic_DNA"/>
</dbReference>
<evidence type="ECO:0000313" key="3">
    <source>
        <dbReference type="EMBL" id="KAL1882561.1"/>
    </source>
</evidence>
<evidence type="ECO:0000256" key="2">
    <source>
        <dbReference type="ARBA" id="ARBA00023002"/>
    </source>
</evidence>
<dbReference type="Proteomes" id="UP001583193">
    <property type="component" value="Unassembled WGS sequence"/>
</dbReference>
<dbReference type="SUPFAM" id="SSF51735">
    <property type="entry name" value="NAD(P)-binding Rossmann-fold domains"/>
    <property type="match status" value="1"/>
</dbReference>
<evidence type="ECO:0000256" key="1">
    <source>
        <dbReference type="ARBA" id="ARBA00006484"/>
    </source>
</evidence>
<dbReference type="InterPro" id="IPR002347">
    <property type="entry name" value="SDR_fam"/>
</dbReference>
<organism evidence="3 4">
    <name type="scientific">Paecilomyces lecythidis</name>
    <dbReference type="NCBI Taxonomy" id="3004212"/>
    <lineage>
        <taxon>Eukaryota</taxon>
        <taxon>Fungi</taxon>
        <taxon>Dikarya</taxon>
        <taxon>Ascomycota</taxon>
        <taxon>Pezizomycotina</taxon>
        <taxon>Eurotiomycetes</taxon>
        <taxon>Eurotiomycetidae</taxon>
        <taxon>Eurotiales</taxon>
        <taxon>Thermoascaceae</taxon>
        <taxon>Paecilomyces</taxon>
    </lineage>
</organism>
<dbReference type="CDD" id="cd05233">
    <property type="entry name" value="SDR_c"/>
    <property type="match status" value="1"/>
</dbReference>
<accession>A0ABR3Y2R2</accession>